<dbReference type="PRINTS" id="PR00368">
    <property type="entry name" value="FADPNR"/>
</dbReference>
<feature type="domain" description="FAD/NAD(P)-binding" evidence="1">
    <location>
        <begin position="415"/>
        <end position="531"/>
    </location>
</feature>
<dbReference type="GeneID" id="113519256"/>
<dbReference type="PANTHER" id="PTHR10632:SF2">
    <property type="entry name" value="SULFIDE:QUINONE OXIDOREDUCTASE, MITOCHONDRIAL"/>
    <property type="match status" value="1"/>
</dbReference>
<feature type="domain" description="FAD/NAD(P)-binding" evidence="1">
    <location>
        <begin position="50"/>
        <end position="166"/>
    </location>
</feature>
<dbReference type="Pfam" id="PF07992">
    <property type="entry name" value="Pyr_redox_2"/>
    <property type="match status" value="2"/>
</dbReference>
<keyword evidence="2" id="KW-1185">Reference proteome</keyword>
<dbReference type="Proteomes" id="UP001652740">
    <property type="component" value="Unplaced"/>
</dbReference>
<evidence type="ECO:0000259" key="1">
    <source>
        <dbReference type="Pfam" id="PF07992"/>
    </source>
</evidence>
<dbReference type="SUPFAM" id="SSF51905">
    <property type="entry name" value="FAD/NAD(P)-binding domain"/>
    <property type="match status" value="3"/>
</dbReference>
<gene>
    <name evidence="3" type="primary">LOC113519256</name>
</gene>
<name>A0ABM3MFY5_GALME</name>
<reference evidence="3" key="1">
    <citation type="submission" date="2025-08" db="UniProtKB">
        <authorList>
            <consortium name="RefSeq"/>
        </authorList>
    </citation>
    <scope>IDENTIFICATION</scope>
    <source>
        <tissue evidence="3">Whole larvae</tissue>
    </source>
</reference>
<dbReference type="PANTHER" id="PTHR10632">
    <property type="entry name" value="SULFIDE:QUINONE OXIDOREDUCTASE"/>
    <property type="match status" value="1"/>
</dbReference>
<dbReference type="Gene3D" id="3.50.50.60">
    <property type="entry name" value="FAD/NAD(P)-binding domain"/>
    <property type="match status" value="4"/>
</dbReference>
<dbReference type="InterPro" id="IPR015904">
    <property type="entry name" value="Sulphide_quinone_reductase"/>
</dbReference>
<protein>
    <submittedName>
        <fullName evidence="3">Uncharacterized protein LOC113519256</fullName>
    </submittedName>
</protein>
<accession>A0ABM3MFY5</accession>
<evidence type="ECO:0000313" key="3">
    <source>
        <dbReference type="RefSeq" id="XP_052750038.1"/>
    </source>
</evidence>
<dbReference type="InterPro" id="IPR023753">
    <property type="entry name" value="FAD/NAD-binding_dom"/>
</dbReference>
<organism evidence="2 3">
    <name type="scientific">Galleria mellonella</name>
    <name type="common">Greater wax moth</name>
    <dbReference type="NCBI Taxonomy" id="7137"/>
    <lineage>
        <taxon>Eukaryota</taxon>
        <taxon>Metazoa</taxon>
        <taxon>Ecdysozoa</taxon>
        <taxon>Arthropoda</taxon>
        <taxon>Hexapoda</taxon>
        <taxon>Insecta</taxon>
        <taxon>Pterygota</taxon>
        <taxon>Neoptera</taxon>
        <taxon>Endopterygota</taxon>
        <taxon>Lepidoptera</taxon>
        <taxon>Glossata</taxon>
        <taxon>Ditrysia</taxon>
        <taxon>Pyraloidea</taxon>
        <taxon>Pyralidae</taxon>
        <taxon>Galleriinae</taxon>
        <taxon>Galleria</taxon>
    </lineage>
</organism>
<dbReference type="InterPro" id="IPR036188">
    <property type="entry name" value="FAD/NAD-bd_sf"/>
</dbReference>
<proteinExistence type="predicted"/>
<dbReference type="RefSeq" id="XP_052750038.1">
    <property type="nucleotide sequence ID" value="XM_052894078.1"/>
</dbReference>
<evidence type="ECO:0000313" key="2">
    <source>
        <dbReference type="Proteomes" id="UP001652740"/>
    </source>
</evidence>
<sequence length="821" mass="91702">MKYFASRIHDRIFCIDTTMNIVRKLCNISSPGISRNFSASSTNNASFSCKLLVVGGGSGGCTIAAKFARRLKKDAVIVLEPSGDHYYQPLFTLVGAGVTRVSDTRRLEQSVLPANAKWIRDAADCIDPEKGFVKTKEGHVINYEYIVIAVGLQNDYRQVPGLSEALDDENSGVSTIYAPEYCGNTWRDLQRFKGGDAIFTYPDSLIKCPGAPQKIAYLAESYFTKTNVRSKSNVTFNTCLPVIFGVKKYADALLKVVERKQIKVNYRTVLREVRHDRKEAVFVNADDKTKEFTTQYNMLHVTPPMKTPEFLRNATSVVDQAGYLCVDKFTLQHTKYPNIYGIGDCTNTPNSKTAAAIAKQCYVLEQNLLSTMKKDNPKEKYNGYGACPLLTSYSTCILAEFIYDGIPRETIGKCKLLVVGGGTGGCSIAWRFSRKMNNNDIIVLEPSKVHYYQPMFPLVAAGIQQYGRCERPTRSVLPRHVRWLDDSAEDFDPCNGIVHTKTGHKILYKYMVIAVGLKNDYNKIPGLVQALNYHNSGVSTIYSPAHCVKTWYCISRFKGGHAIFTFPRSGSKCSGAAQKIMYLADDYWRQHNTRHLANITYNTGGNAIFGVAKYAEALCKVAGCRNITVNCGSDLVQVTEEGAVFDDQAGKTITLPYNLLHVTPPMSPPLCLTRCNDLVTETGYLDVDKFTLQHTKYPNIYGIGDCTNTPNSKTAAAIAGQGPVVELNLLNTMEGKVPTAKYNGYGACPILTSHNTGILAEFLYDKRLCETFPFDQSKERRLFYYMNKHLFPYLYWNRLIKGKWNGPSTIRQMINPNGRKV</sequence>